<protein>
    <recommendedName>
        <fullName evidence="5">Glycosyl transferase family 1</fullName>
    </recommendedName>
</protein>
<dbReference type="RefSeq" id="WP_052036504.1">
    <property type="nucleotide sequence ID" value="NZ_JMIR01000029.1"/>
</dbReference>
<dbReference type="AlphaFoldDB" id="A0A074LQ45"/>
<gene>
    <name evidence="3" type="ORF">EL26_17525</name>
</gene>
<evidence type="ECO:0000259" key="1">
    <source>
        <dbReference type="Pfam" id="PF00534"/>
    </source>
</evidence>
<dbReference type="STRING" id="1157490.EL26_17525"/>
<dbReference type="InterPro" id="IPR028098">
    <property type="entry name" value="Glyco_trans_4-like_N"/>
</dbReference>
<evidence type="ECO:0008006" key="5">
    <source>
        <dbReference type="Google" id="ProtNLM"/>
    </source>
</evidence>
<reference evidence="3 4" key="1">
    <citation type="journal article" date="2013" name="Int. J. Syst. Evol. Microbiol.">
        <title>Tumebacillus flagellatus sp. nov., an alpha-amylase/pullulanase-producing bacterium isolated from cassava wastewater.</title>
        <authorList>
            <person name="Wang Q."/>
            <person name="Xie N."/>
            <person name="Qin Y."/>
            <person name="Shen N."/>
            <person name="Zhu J."/>
            <person name="Mi H."/>
            <person name="Huang R."/>
        </authorList>
    </citation>
    <scope>NUCLEOTIDE SEQUENCE [LARGE SCALE GENOMIC DNA]</scope>
    <source>
        <strain evidence="3 4">GST4</strain>
    </source>
</reference>
<dbReference type="Pfam" id="PF00534">
    <property type="entry name" value="Glycos_transf_1"/>
    <property type="match status" value="1"/>
</dbReference>
<dbReference type="Gene3D" id="3.40.50.2000">
    <property type="entry name" value="Glycogen Phosphorylase B"/>
    <property type="match status" value="2"/>
</dbReference>
<evidence type="ECO:0000259" key="2">
    <source>
        <dbReference type="Pfam" id="PF13439"/>
    </source>
</evidence>
<feature type="domain" description="Glycosyltransferase subfamily 4-like N-terminal" evidence="2">
    <location>
        <begin position="21"/>
        <end position="169"/>
    </location>
</feature>
<evidence type="ECO:0000313" key="4">
    <source>
        <dbReference type="Proteomes" id="UP000027931"/>
    </source>
</evidence>
<sequence length="375" mass="41714">MHICYLSPGSVPLPPAPCTSVEIYSKEIATHLSHRHFVTLYAKSNQNISRQTGKLTVRRLITQGGLPYARQTIRDLKARNAAPDILHVENRLNFVPVLRAAFPNTPIVLNLHSNVLISSTPLPAVQKSLRNLDALVVNSQYLKRFLVKRYPMLPAQKIHVIPPGLDVRRFPSRHSAAGQALRKATRKRLGVPSDRRVLLFVGRFIERKGITVLLDAFRQVRKKHRNTELWIIGGRPHSSSPFHSAVREKSKALPVRFLGFIPQNRLPAYYCAADLFVCPSQAPESFGLVNTEAAASGLPVVASGAWGIREAVADGISGKLVTNYKSPVAFAAAINSLLDNPARLEALGKSARLWAARRFSWARAARKFEVLYRRL</sequence>
<dbReference type="GO" id="GO:0016757">
    <property type="term" value="F:glycosyltransferase activity"/>
    <property type="evidence" value="ECO:0007669"/>
    <property type="project" value="InterPro"/>
</dbReference>
<comment type="caution">
    <text evidence="3">The sequence shown here is derived from an EMBL/GenBank/DDBJ whole genome shotgun (WGS) entry which is preliminary data.</text>
</comment>
<dbReference type="eggNOG" id="COG0438">
    <property type="taxonomic scope" value="Bacteria"/>
</dbReference>
<dbReference type="InterPro" id="IPR001296">
    <property type="entry name" value="Glyco_trans_1"/>
</dbReference>
<dbReference type="EMBL" id="JMIR01000029">
    <property type="protein sequence ID" value="KEO81973.1"/>
    <property type="molecule type" value="Genomic_DNA"/>
</dbReference>
<proteinExistence type="predicted"/>
<keyword evidence="4" id="KW-1185">Reference proteome</keyword>
<name>A0A074LQ45_9BACL</name>
<dbReference type="SUPFAM" id="SSF53756">
    <property type="entry name" value="UDP-Glycosyltransferase/glycogen phosphorylase"/>
    <property type="match status" value="1"/>
</dbReference>
<dbReference type="OrthoDB" id="139410at2"/>
<feature type="domain" description="Glycosyl transferase family 1" evidence="1">
    <location>
        <begin position="183"/>
        <end position="353"/>
    </location>
</feature>
<dbReference type="CDD" id="cd03801">
    <property type="entry name" value="GT4_PimA-like"/>
    <property type="match status" value="1"/>
</dbReference>
<accession>A0A074LQ45</accession>
<dbReference type="Proteomes" id="UP000027931">
    <property type="component" value="Unassembled WGS sequence"/>
</dbReference>
<dbReference type="PANTHER" id="PTHR45947">
    <property type="entry name" value="SULFOQUINOVOSYL TRANSFERASE SQD2"/>
    <property type="match status" value="1"/>
</dbReference>
<dbReference type="Pfam" id="PF13439">
    <property type="entry name" value="Glyco_transf_4"/>
    <property type="match status" value="1"/>
</dbReference>
<dbReference type="PANTHER" id="PTHR45947:SF3">
    <property type="entry name" value="SULFOQUINOVOSYL TRANSFERASE SQD2"/>
    <property type="match status" value="1"/>
</dbReference>
<organism evidence="3 4">
    <name type="scientific">Tumebacillus flagellatus</name>
    <dbReference type="NCBI Taxonomy" id="1157490"/>
    <lineage>
        <taxon>Bacteria</taxon>
        <taxon>Bacillati</taxon>
        <taxon>Bacillota</taxon>
        <taxon>Bacilli</taxon>
        <taxon>Bacillales</taxon>
        <taxon>Alicyclobacillaceae</taxon>
        <taxon>Tumebacillus</taxon>
    </lineage>
</organism>
<dbReference type="InterPro" id="IPR050194">
    <property type="entry name" value="Glycosyltransferase_grp1"/>
</dbReference>
<evidence type="ECO:0000313" key="3">
    <source>
        <dbReference type="EMBL" id="KEO81973.1"/>
    </source>
</evidence>